<protein>
    <submittedName>
        <fullName evidence="1">Uncharacterized protein</fullName>
    </submittedName>
</protein>
<comment type="caution">
    <text evidence="1">The sequence shown here is derived from an EMBL/GenBank/DDBJ whole genome shotgun (WGS) entry which is preliminary data.</text>
</comment>
<proteinExistence type="predicted"/>
<keyword evidence="2" id="KW-1185">Reference proteome</keyword>
<dbReference type="Proteomes" id="UP000029736">
    <property type="component" value="Unassembled WGS sequence"/>
</dbReference>
<dbReference type="AlphaFoldDB" id="A0A098SBM7"/>
<gene>
    <name evidence="1" type="ORF">IX84_09725</name>
</gene>
<dbReference type="RefSeq" id="WP_044219168.1">
    <property type="nucleotide sequence ID" value="NZ_JBKAGJ010000028.1"/>
</dbReference>
<accession>A0A098SBM7</accession>
<dbReference type="EMBL" id="JPOS01000019">
    <property type="protein sequence ID" value="KGE88442.1"/>
    <property type="molecule type" value="Genomic_DNA"/>
</dbReference>
<evidence type="ECO:0000313" key="1">
    <source>
        <dbReference type="EMBL" id="KGE88442.1"/>
    </source>
</evidence>
<evidence type="ECO:0000313" key="2">
    <source>
        <dbReference type="Proteomes" id="UP000029736"/>
    </source>
</evidence>
<name>A0A098SBM7_9BACT</name>
<reference evidence="1 2" key="1">
    <citation type="journal article" date="2014" name="Int. J. Syst. Evol. Microbiol.">
        <title>Phaeodactylibacter xiamenensis gen. nov., sp. nov., a member of the family Saprospiraceae isolated from the marine alga Phaeodactylum tricornutum.</title>
        <authorList>
            <person name="Chen Z.Jr."/>
            <person name="Lei X."/>
            <person name="Lai Q."/>
            <person name="Li Y."/>
            <person name="Zhang B."/>
            <person name="Zhang J."/>
            <person name="Zhang H."/>
            <person name="Yang L."/>
            <person name="Zheng W."/>
            <person name="Tian Y."/>
            <person name="Yu Z."/>
            <person name="Xu H.Jr."/>
            <person name="Zheng T."/>
        </authorList>
    </citation>
    <scope>NUCLEOTIDE SEQUENCE [LARGE SCALE GENOMIC DNA]</scope>
    <source>
        <strain evidence="1 2">KD52</strain>
    </source>
</reference>
<organism evidence="1 2">
    <name type="scientific">Phaeodactylibacter xiamenensis</name>
    <dbReference type="NCBI Taxonomy" id="1524460"/>
    <lineage>
        <taxon>Bacteria</taxon>
        <taxon>Pseudomonadati</taxon>
        <taxon>Bacteroidota</taxon>
        <taxon>Saprospiria</taxon>
        <taxon>Saprospirales</taxon>
        <taxon>Haliscomenobacteraceae</taxon>
        <taxon>Phaeodactylibacter</taxon>
    </lineage>
</organism>
<sequence length="86" mass="9996">MKPIIPGCRWGPFEEQASMPLRGEFEPQDWSLVAGLSLSRSIGQHEWVFDARYLRDFTDWRTEKGNGDEEAQLRSRTLVVSVGVWW</sequence>